<evidence type="ECO:0000256" key="5">
    <source>
        <dbReference type="ARBA" id="ARBA00022763"/>
    </source>
</evidence>
<keyword evidence="5 9" id="KW-0227">DNA damage</keyword>
<sequence length="582" mass="64227">MVSVKYIRMGSNTEGMQLVMLVHLTVRDFVLVDRLEFSIRAGMTVMTGETGAGKSILVDALGLVLGERINGDVVRAGRECAEISAIFDISRQPNIQEWLREQGLDGDESECILRRSIAAGGRTRAFINGRPAPIQTLRKLSDGLVDIHGQHAHQSLLKGDVQRDIVDAYGGNDPDRKQIAKLYAESKAKNREISHCIGNSGEENDARLEWLRFQVEEIRNLGIESGEMEALNEEHRRLAHGAEIIGACHEVSDRIEIDADDAVLTKIDTSLRTLRGLCAYDRRLEEICALFDTAIIHLKEGSATLRQYVSGLEVDEDRLRWIEARLSIIHDLARKHRVSPEEISKLAEKLEEEIAGIEQSTTLIAKLHQQLVALQSQYRVAALRLREKRINAGAKLAAEVTKNLQRLGMPGGQVEISVLPQDDDHPTPTGLDEVAFKVSTNPGQSAQPLTQVASGGELSRIALAIQVIVSEDSGTPTLIFDEVDAGIGGQVAEIVGRHMHHLGRTRQVLCITHLPQVASQAHHHLKVQKCTDRNSTKMRLTPLNGSERIREIARMVGGVKITDKTLAHAQEMLGDNTREGPD</sequence>
<dbReference type="SUPFAM" id="SSF52540">
    <property type="entry name" value="P-loop containing nucleoside triphosphate hydrolases"/>
    <property type="match status" value="1"/>
</dbReference>
<dbReference type="GO" id="GO:0043590">
    <property type="term" value="C:bacterial nucleoid"/>
    <property type="evidence" value="ECO:0007669"/>
    <property type="project" value="TreeGrafter"/>
</dbReference>
<evidence type="ECO:0000256" key="6">
    <source>
        <dbReference type="ARBA" id="ARBA00022840"/>
    </source>
</evidence>
<organism evidence="11">
    <name type="scientific">Candidatus Kentrum sp. SD</name>
    <dbReference type="NCBI Taxonomy" id="2126332"/>
    <lineage>
        <taxon>Bacteria</taxon>
        <taxon>Pseudomonadati</taxon>
        <taxon>Pseudomonadota</taxon>
        <taxon>Gammaproteobacteria</taxon>
        <taxon>Candidatus Kentrum</taxon>
    </lineage>
</organism>
<dbReference type="AlphaFoldDB" id="A0A450YG68"/>
<reference evidence="11" key="1">
    <citation type="submission" date="2019-02" db="EMBL/GenBank/DDBJ databases">
        <authorList>
            <person name="Gruber-Vodicka R. H."/>
            <person name="Seah K. B. B."/>
        </authorList>
    </citation>
    <scope>NUCLEOTIDE SEQUENCE</scope>
    <source>
        <strain evidence="11">BECK_S1320</strain>
    </source>
</reference>
<evidence type="ECO:0000256" key="4">
    <source>
        <dbReference type="ARBA" id="ARBA00022741"/>
    </source>
</evidence>
<dbReference type="Gene3D" id="3.40.50.300">
    <property type="entry name" value="P-loop containing nucleotide triphosphate hydrolases"/>
    <property type="match status" value="2"/>
</dbReference>
<evidence type="ECO:0000256" key="9">
    <source>
        <dbReference type="PIRNR" id="PIRNR003128"/>
    </source>
</evidence>
<dbReference type="PIRSF" id="PIRSF003128">
    <property type="entry name" value="RecN"/>
    <property type="match status" value="1"/>
</dbReference>
<comment type="similarity">
    <text evidence="2 9">Belongs to the RecN family.</text>
</comment>
<dbReference type="NCBIfam" id="TIGR00634">
    <property type="entry name" value="recN"/>
    <property type="match status" value="1"/>
</dbReference>
<dbReference type="Pfam" id="PF02463">
    <property type="entry name" value="SMC_N"/>
    <property type="match status" value="1"/>
</dbReference>
<evidence type="ECO:0000256" key="7">
    <source>
        <dbReference type="ARBA" id="ARBA00023204"/>
    </source>
</evidence>
<gene>
    <name evidence="11" type="ORF">BECKSD772E_GA0070983_100726</name>
</gene>
<dbReference type="CDD" id="cd03241">
    <property type="entry name" value="ABC_RecN"/>
    <property type="match status" value="2"/>
</dbReference>
<dbReference type="NCBIfam" id="NF008121">
    <property type="entry name" value="PRK10869.1"/>
    <property type="match status" value="1"/>
</dbReference>
<dbReference type="InterPro" id="IPR027417">
    <property type="entry name" value="P-loop_NTPase"/>
</dbReference>
<dbReference type="GO" id="GO:0005524">
    <property type="term" value="F:ATP binding"/>
    <property type="evidence" value="ECO:0007669"/>
    <property type="project" value="UniProtKB-KW"/>
</dbReference>
<dbReference type="GO" id="GO:0009432">
    <property type="term" value="P:SOS response"/>
    <property type="evidence" value="ECO:0007669"/>
    <property type="project" value="UniProtKB-ARBA"/>
</dbReference>
<dbReference type="FunFam" id="3.40.50.300:FF:000319">
    <property type="entry name" value="DNA repair protein RecN"/>
    <property type="match status" value="1"/>
</dbReference>
<keyword evidence="6" id="KW-0067">ATP-binding</keyword>
<evidence type="ECO:0000256" key="2">
    <source>
        <dbReference type="ARBA" id="ARBA00009441"/>
    </source>
</evidence>
<proteinExistence type="inferred from homology"/>
<dbReference type="InterPro" id="IPR003395">
    <property type="entry name" value="RecF/RecN/SMC_N"/>
</dbReference>
<keyword evidence="7 9" id="KW-0234">DNA repair</keyword>
<dbReference type="FunFam" id="3.40.50.300:FF:000356">
    <property type="entry name" value="DNA repair protein RecN"/>
    <property type="match status" value="1"/>
</dbReference>
<dbReference type="GO" id="GO:0006310">
    <property type="term" value="P:DNA recombination"/>
    <property type="evidence" value="ECO:0007669"/>
    <property type="project" value="InterPro"/>
</dbReference>
<evidence type="ECO:0000256" key="3">
    <source>
        <dbReference type="ARBA" id="ARBA00021315"/>
    </source>
</evidence>
<comment type="function">
    <text evidence="1 9">May be involved in recombinational repair of damaged DNA.</text>
</comment>
<dbReference type="GO" id="GO:0006281">
    <property type="term" value="P:DNA repair"/>
    <property type="evidence" value="ECO:0007669"/>
    <property type="project" value="UniProtKB-KW"/>
</dbReference>
<protein>
    <recommendedName>
        <fullName evidence="3 9">DNA repair protein RecN</fullName>
    </recommendedName>
    <alternativeName>
        <fullName evidence="8 9">Recombination protein N</fullName>
    </alternativeName>
</protein>
<feature type="domain" description="RecF/RecN/SMC N-terminal" evidence="10">
    <location>
        <begin position="22"/>
        <end position="532"/>
    </location>
</feature>
<name>A0A450YG68_9GAMM</name>
<dbReference type="EMBL" id="CAADFU010000007">
    <property type="protein sequence ID" value="VFK40552.1"/>
    <property type="molecule type" value="Genomic_DNA"/>
</dbReference>
<evidence type="ECO:0000313" key="11">
    <source>
        <dbReference type="EMBL" id="VFK40552.1"/>
    </source>
</evidence>
<evidence type="ECO:0000259" key="10">
    <source>
        <dbReference type="Pfam" id="PF02463"/>
    </source>
</evidence>
<dbReference type="PANTHER" id="PTHR11059:SF0">
    <property type="entry name" value="DNA REPAIR PROTEIN RECN"/>
    <property type="match status" value="1"/>
</dbReference>
<accession>A0A450YG68</accession>
<dbReference type="PANTHER" id="PTHR11059">
    <property type="entry name" value="DNA REPAIR PROTEIN RECN"/>
    <property type="match status" value="1"/>
</dbReference>
<evidence type="ECO:0000256" key="1">
    <source>
        <dbReference type="ARBA" id="ARBA00003618"/>
    </source>
</evidence>
<evidence type="ECO:0000256" key="8">
    <source>
        <dbReference type="ARBA" id="ARBA00033408"/>
    </source>
</evidence>
<dbReference type="InterPro" id="IPR004604">
    <property type="entry name" value="DNA_recomb/repair_RecN"/>
</dbReference>
<keyword evidence="4" id="KW-0547">Nucleotide-binding</keyword>